<keyword evidence="3" id="KW-1185">Reference proteome</keyword>
<name>A0AAW1R3D1_9CHLO</name>
<comment type="caution">
    <text evidence="2">The sequence shown here is derived from an EMBL/GenBank/DDBJ whole genome shotgun (WGS) entry which is preliminary data.</text>
</comment>
<evidence type="ECO:0000313" key="3">
    <source>
        <dbReference type="Proteomes" id="UP001438707"/>
    </source>
</evidence>
<dbReference type="Proteomes" id="UP001438707">
    <property type="component" value="Unassembled WGS sequence"/>
</dbReference>
<reference evidence="2 3" key="1">
    <citation type="journal article" date="2024" name="Nat. Commun.">
        <title>Phylogenomics reveals the evolutionary origins of lichenization in chlorophyte algae.</title>
        <authorList>
            <person name="Puginier C."/>
            <person name="Libourel C."/>
            <person name="Otte J."/>
            <person name="Skaloud P."/>
            <person name="Haon M."/>
            <person name="Grisel S."/>
            <person name="Petersen M."/>
            <person name="Berrin J.G."/>
            <person name="Delaux P.M."/>
            <person name="Dal Grande F."/>
            <person name="Keller J."/>
        </authorList>
    </citation>
    <scope>NUCLEOTIDE SEQUENCE [LARGE SCALE GENOMIC DNA]</scope>
    <source>
        <strain evidence="2 3">SAG 2145</strain>
    </source>
</reference>
<evidence type="ECO:0000256" key="1">
    <source>
        <dbReference type="SAM" id="MobiDB-lite"/>
    </source>
</evidence>
<protein>
    <submittedName>
        <fullName evidence="2">Uncharacterized protein</fullName>
    </submittedName>
</protein>
<dbReference type="PANTHER" id="PTHR36804">
    <property type="entry name" value="OSJNBA0013K16.11 PROTEIN"/>
    <property type="match status" value="1"/>
</dbReference>
<sequence length="242" mass="26445">MSLRSPTGSRQISLHSLRTATRFCKRCKTSSRKYIRAFKSSCTCLWGPVQPVLDIGTAVGISGVLAWSALPLLTGQAADRNRTASTAAATDEEEGDGVKFGVMTVVGAIPLVNWSAWIFAALEDEELRQVYYLFAALYGLPMLSRGFSQDAFSIATVILGVLHIQVERVSRTEAVKLNVPSSISSLASSLQDRLQARRRTAQAGSAASQIEEKPPPAELERAELDKDLSKWDQRFQKGDKAR</sequence>
<feature type="region of interest" description="Disordered" evidence="1">
    <location>
        <begin position="197"/>
        <end position="242"/>
    </location>
</feature>
<evidence type="ECO:0000313" key="2">
    <source>
        <dbReference type="EMBL" id="KAK9828214.1"/>
    </source>
</evidence>
<accession>A0AAW1R3D1</accession>
<dbReference type="AlphaFoldDB" id="A0AAW1R3D1"/>
<proteinExistence type="predicted"/>
<feature type="compositionally biased region" description="Basic and acidic residues" evidence="1">
    <location>
        <begin position="210"/>
        <end position="242"/>
    </location>
</feature>
<dbReference type="EMBL" id="JALJOS010000016">
    <property type="protein sequence ID" value="KAK9828214.1"/>
    <property type="molecule type" value="Genomic_DNA"/>
</dbReference>
<organism evidence="2 3">
    <name type="scientific">Apatococcus lobatus</name>
    <dbReference type="NCBI Taxonomy" id="904363"/>
    <lineage>
        <taxon>Eukaryota</taxon>
        <taxon>Viridiplantae</taxon>
        <taxon>Chlorophyta</taxon>
        <taxon>core chlorophytes</taxon>
        <taxon>Trebouxiophyceae</taxon>
        <taxon>Chlorellales</taxon>
        <taxon>Chlorellaceae</taxon>
        <taxon>Apatococcus</taxon>
    </lineage>
</organism>
<gene>
    <name evidence="2" type="ORF">WJX74_003690</name>
</gene>
<dbReference type="PANTHER" id="PTHR36804:SF1">
    <property type="entry name" value="OS04G0585600 PROTEIN"/>
    <property type="match status" value="1"/>
</dbReference>